<keyword evidence="1" id="KW-1133">Transmembrane helix</keyword>
<evidence type="ECO:0000313" key="3">
    <source>
        <dbReference type="Proteomes" id="UP000176631"/>
    </source>
</evidence>
<dbReference type="PANTHER" id="PTHR31272">
    <property type="entry name" value="CYTOCHROME C-TYPE BIOGENESIS PROTEIN HI_1454-RELATED"/>
    <property type="match status" value="1"/>
</dbReference>
<comment type="caution">
    <text evidence="2">The sequence shown here is derived from an EMBL/GenBank/DDBJ whole genome shotgun (WGS) entry which is preliminary data.</text>
</comment>
<organism evidence="2 3">
    <name type="scientific">Candidatus Woykebacteria bacterium RBG_13_40_15</name>
    <dbReference type="NCBI Taxonomy" id="1802593"/>
    <lineage>
        <taxon>Bacteria</taxon>
        <taxon>Candidatus Woykeibacteriota</taxon>
    </lineage>
</organism>
<name>A0A1G1W9J1_9BACT</name>
<dbReference type="PANTHER" id="PTHR31272:SF9">
    <property type="entry name" value="BLL1027 PROTEIN"/>
    <property type="match status" value="1"/>
</dbReference>
<dbReference type="InterPro" id="IPR051790">
    <property type="entry name" value="Cytochrome_c-biogenesis_DsbD"/>
</dbReference>
<feature type="transmembrane region" description="Helical" evidence="1">
    <location>
        <begin position="121"/>
        <end position="148"/>
    </location>
</feature>
<reference evidence="2 3" key="1">
    <citation type="journal article" date="2016" name="Nat. Commun.">
        <title>Thousands of microbial genomes shed light on interconnected biogeochemical processes in an aquifer system.</title>
        <authorList>
            <person name="Anantharaman K."/>
            <person name="Brown C.T."/>
            <person name="Hug L.A."/>
            <person name="Sharon I."/>
            <person name="Castelle C.J."/>
            <person name="Probst A.J."/>
            <person name="Thomas B.C."/>
            <person name="Singh A."/>
            <person name="Wilkins M.J."/>
            <person name="Karaoz U."/>
            <person name="Brodie E.L."/>
            <person name="Williams K.H."/>
            <person name="Hubbard S.S."/>
            <person name="Banfield J.F."/>
        </authorList>
    </citation>
    <scope>NUCLEOTIDE SEQUENCE [LARGE SCALE GENOMIC DNA]</scope>
</reference>
<keyword evidence="1" id="KW-0812">Transmembrane</keyword>
<proteinExistence type="predicted"/>
<feature type="transmembrane region" description="Helical" evidence="1">
    <location>
        <begin position="160"/>
        <end position="182"/>
    </location>
</feature>
<keyword evidence="1" id="KW-0472">Membrane</keyword>
<gene>
    <name evidence="2" type="ORF">A2172_00600</name>
</gene>
<accession>A0A1G1W9J1</accession>
<dbReference type="STRING" id="1802593.A2172_00600"/>
<sequence>MLPLVIVNGLIDSYNPCAIGVLLLYIAILLGTNSSRRFVLTFGGFYILATFVTYFLIGLGILHVVHFFGIPHFFGWVAAAVVLFIGLFQLKDYYFPLVKIPIISPILSTCRMITWNKELTILSAVVLGVLIGLCEFPCSGGIYLATVAMLSLKETFWQGALYLFIYNLMFISPLVIIFLFATNKTLLNKVKGWQSKYAGRAKLISGFLMTILGIILLIWLIIERI</sequence>
<evidence type="ECO:0000313" key="2">
    <source>
        <dbReference type="EMBL" id="OGY24349.1"/>
    </source>
</evidence>
<dbReference type="Proteomes" id="UP000176631">
    <property type="component" value="Unassembled WGS sequence"/>
</dbReference>
<dbReference type="AlphaFoldDB" id="A0A1G1W9J1"/>
<feature type="transmembrane region" description="Helical" evidence="1">
    <location>
        <begin position="203"/>
        <end position="222"/>
    </location>
</feature>
<evidence type="ECO:0000256" key="1">
    <source>
        <dbReference type="SAM" id="Phobius"/>
    </source>
</evidence>
<feature type="transmembrane region" description="Helical" evidence="1">
    <location>
        <begin position="13"/>
        <end position="31"/>
    </location>
</feature>
<feature type="transmembrane region" description="Helical" evidence="1">
    <location>
        <begin position="73"/>
        <end position="90"/>
    </location>
</feature>
<dbReference type="EMBL" id="MHCP01000014">
    <property type="protein sequence ID" value="OGY24349.1"/>
    <property type="molecule type" value="Genomic_DNA"/>
</dbReference>
<feature type="transmembrane region" description="Helical" evidence="1">
    <location>
        <begin position="38"/>
        <end position="61"/>
    </location>
</feature>
<protein>
    <submittedName>
        <fullName evidence="2">Uncharacterized protein</fullName>
    </submittedName>
</protein>